<feature type="coiled-coil region" evidence="1">
    <location>
        <begin position="909"/>
        <end position="950"/>
    </location>
</feature>
<evidence type="ECO:0000313" key="4">
    <source>
        <dbReference type="Proteomes" id="UP000078512"/>
    </source>
</evidence>
<proteinExistence type="predicted"/>
<dbReference type="Proteomes" id="UP000078512">
    <property type="component" value="Unassembled WGS sequence"/>
</dbReference>
<feature type="compositionally biased region" description="Gly residues" evidence="2">
    <location>
        <begin position="480"/>
        <end position="495"/>
    </location>
</feature>
<feature type="compositionally biased region" description="Low complexity" evidence="2">
    <location>
        <begin position="496"/>
        <end position="509"/>
    </location>
</feature>
<keyword evidence="4" id="KW-1185">Reference proteome</keyword>
<feature type="region of interest" description="Disordered" evidence="2">
    <location>
        <begin position="179"/>
        <end position="199"/>
    </location>
</feature>
<dbReference type="STRING" id="1314771.A0A197K886"/>
<organism evidence="3 4">
    <name type="scientific">Linnemannia elongata AG-77</name>
    <dbReference type="NCBI Taxonomy" id="1314771"/>
    <lineage>
        <taxon>Eukaryota</taxon>
        <taxon>Fungi</taxon>
        <taxon>Fungi incertae sedis</taxon>
        <taxon>Mucoromycota</taxon>
        <taxon>Mortierellomycotina</taxon>
        <taxon>Mortierellomycetes</taxon>
        <taxon>Mortierellales</taxon>
        <taxon>Mortierellaceae</taxon>
        <taxon>Linnemannia</taxon>
    </lineage>
</organism>
<protein>
    <submittedName>
        <fullName evidence="3">Uncharacterized protein</fullName>
    </submittedName>
</protein>
<dbReference type="InterPro" id="IPR012334">
    <property type="entry name" value="Pectin_lyas_fold"/>
</dbReference>
<evidence type="ECO:0000313" key="3">
    <source>
        <dbReference type="EMBL" id="OAQ33383.1"/>
    </source>
</evidence>
<feature type="region of interest" description="Disordered" evidence="2">
    <location>
        <begin position="477"/>
        <end position="528"/>
    </location>
</feature>
<sequence length="969" mass="108062">MGTAQNLQRSAATLQGSFKRIAKAPQQKNSPTVFYLNRGKYVGKWTGWWGHLGVPVQRGIVTYESRSLSNAPLRAPFARVFPTCVAVRQVKPFTSSFRSALATVFTTGARGTMTIIHFLSSPTFIRQYSPGEMIQHSRTAPKRSKVSIRAFLLFSIILAQISHQPLAWAQSIEDIDINTTPNSPSTSPQPPSAVLPAATDDFEPASAPVQEKRIPRHLIKEQATPYIPPPTTFPPDQWGNRIPDFSQVGYRRGHISLPTTIPIAITLQPSIDPRINDRARIQNAINFVSSLPLKAVLLPDSKTTIQARGVVLLQAGIYRIQGSLILNQSGVVLRGEGNGPDGTVLIATGQFKHDFINLHGLQDPSFQSTPEYLSANVGSRELYPKNPYIILDDEIAQVADEYIPVGTTRLPVKDVSNFRVGAQVVVERQSNENWIRRLGTDHIPKRPRDPERTVDWDPRQYNLRYVRKVKAVEVRDWGVGRNGHSGSGSGSGSGVAPGPSHKVEPNPQEQDQEQEQNQEQEQEQEPNAIEDSQQVISNNGPQAILRYTADTNRTGQAQPYEAQEDFDEIQITVQEDSQSEDTTSGGINTDGTPGYLHLDIPLVMNLDPVYGNGVVYNFKRETHIPTDVGLENLALYSQYDPSDPHDERHGWFAVLIDHCENCWVANVKAHHFVSGIKAGPGSKHVTVQDCEVLEPVSMPDSGGRRYMFMLQGQMGLIKRCFSEDARHDFITGAKTPGPNVFVDSEGVRANNDAGPHDRWTTGTLYDNVHSTDLNVRNRGWMGSGQGWAGAFHVVYHASADIPARFQSPPGATNWIIGFEGTLGDKRTEFDGDDATFLDPEPYDIGRTPRSLYWSQLVARMGGTEKAAEWIEKAVGVQGKSQYRGPLNRRFLTLDEIALADSNVRPLSRLETYRVEEQELELDEAEMEASIEQLQRDIQRMELEIKKQGYKHLLIDDYDEDEEENEEDTW</sequence>
<keyword evidence="1" id="KW-0175">Coiled coil</keyword>
<gene>
    <name evidence="3" type="ORF">K457DRAFT_15423</name>
</gene>
<dbReference type="OrthoDB" id="509690at2759"/>
<dbReference type="Gene3D" id="2.160.20.10">
    <property type="entry name" value="Single-stranded right-handed beta-helix, Pectin lyase-like"/>
    <property type="match status" value="2"/>
</dbReference>
<evidence type="ECO:0000256" key="1">
    <source>
        <dbReference type="SAM" id="Coils"/>
    </source>
</evidence>
<accession>A0A197K886</accession>
<evidence type="ECO:0000256" key="2">
    <source>
        <dbReference type="SAM" id="MobiDB-lite"/>
    </source>
</evidence>
<dbReference type="InterPro" id="IPR011050">
    <property type="entry name" value="Pectin_lyase_fold/virulence"/>
</dbReference>
<dbReference type="AlphaFoldDB" id="A0A197K886"/>
<reference evidence="3 4" key="1">
    <citation type="submission" date="2016-05" db="EMBL/GenBank/DDBJ databases">
        <title>Genome sequencing reveals origins of a unique bacterial endosymbiosis in the earliest lineages of terrestrial Fungi.</title>
        <authorList>
            <consortium name="DOE Joint Genome Institute"/>
            <person name="Uehling J."/>
            <person name="Gryganskyi A."/>
            <person name="Hameed K."/>
            <person name="Tschaplinski T."/>
            <person name="Misztal P."/>
            <person name="Wu S."/>
            <person name="Desiro A."/>
            <person name="Vande Pol N."/>
            <person name="Du Z.-Y."/>
            <person name="Zienkiewicz A."/>
            <person name="Zienkiewicz K."/>
            <person name="Morin E."/>
            <person name="Tisserant E."/>
            <person name="Splivallo R."/>
            <person name="Hainaut M."/>
            <person name="Henrissat B."/>
            <person name="Ohm R."/>
            <person name="Kuo A."/>
            <person name="Yan J."/>
            <person name="Lipzen A."/>
            <person name="Nolan M."/>
            <person name="Labutti K."/>
            <person name="Barry K."/>
            <person name="Goldstein A."/>
            <person name="Labbe J."/>
            <person name="Schadt C."/>
            <person name="Tuskan G."/>
            <person name="Grigoriev I."/>
            <person name="Martin F."/>
            <person name="Vilgalys R."/>
            <person name="Bonito G."/>
        </authorList>
    </citation>
    <scope>NUCLEOTIDE SEQUENCE [LARGE SCALE GENOMIC DNA]</scope>
    <source>
        <strain evidence="3 4">AG-77</strain>
    </source>
</reference>
<dbReference type="EMBL" id="KV442021">
    <property type="protein sequence ID" value="OAQ33383.1"/>
    <property type="molecule type" value="Genomic_DNA"/>
</dbReference>
<feature type="compositionally biased region" description="Acidic residues" evidence="2">
    <location>
        <begin position="510"/>
        <end position="524"/>
    </location>
</feature>
<dbReference type="SUPFAM" id="SSF51126">
    <property type="entry name" value="Pectin lyase-like"/>
    <property type="match status" value="1"/>
</dbReference>
<name>A0A197K886_9FUNG</name>